<dbReference type="InterPro" id="IPR013325">
    <property type="entry name" value="RNA_pol_sigma_r2"/>
</dbReference>
<evidence type="ECO:0000313" key="7">
    <source>
        <dbReference type="EMBL" id="MDL4842275.1"/>
    </source>
</evidence>
<dbReference type="EMBL" id="JASTZU010000058">
    <property type="protein sequence ID" value="MDL4842275.1"/>
    <property type="molecule type" value="Genomic_DNA"/>
</dbReference>
<proteinExistence type="inferred from homology"/>
<evidence type="ECO:0000313" key="8">
    <source>
        <dbReference type="Proteomes" id="UP001235343"/>
    </source>
</evidence>
<dbReference type="SUPFAM" id="SSF88946">
    <property type="entry name" value="Sigma2 domain of RNA polymerase sigma factors"/>
    <property type="match status" value="1"/>
</dbReference>
<reference evidence="7 8" key="1">
    <citation type="submission" date="2023-06" db="EMBL/GenBank/DDBJ databases">
        <title>Aquibacillus rhizosphaerae LR5S19.</title>
        <authorList>
            <person name="Sun J.-Q."/>
        </authorList>
    </citation>
    <scope>NUCLEOTIDE SEQUENCE [LARGE SCALE GENOMIC DNA]</scope>
    <source>
        <strain evidence="7 8">LR5S19</strain>
    </source>
</reference>
<comment type="caution">
    <text evidence="7">The sequence shown here is derived from an EMBL/GenBank/DDBJ whole genome shotgun (WGS) entry which is preliminary data.</text>
</comment>
<evidence type="ECO:0000256" key="1">
    <source>
        <dbReference type="ARBA" id="ARBA00010641"/>
    </source>
</evidence>
<dbReference type="NCBIfam" id="TIGR02937">
    <property type="entry name" value="sigma70-ECF"/>
    <property type="match status" value="1"/>
</dbReference>
<keyword evidence="4" id="KW-0804">Transcription</keyword>
<dbReference type="SUPFAM" id="SSF88659">
    <property type="entry name" value="Sigma3 and sigma4 domains of RNA polymerase sigma factors"/>
    <property type="match status" value="1"/>
</dbReference>
<evidence type="ECO:0000256" key="2">
    <source>
        <dbReference type="ARBA" id="ARBA00023015"/>
    </source>
</evidence>
<evidence type="ECO:0000259" key="6">
    <source>
        <dbReference type="Pfam" id="PF08281"/>
    </source>
</evidence>
<keyword evidence="3" id="KW-0731">Sigma factor</keyword>
<evidence type="ECO:0000256" key="4">
    <source>
        <dbReference type="ARBA" id="ARBA00023163"/>
    </source>
</evidence>
<dbReference type="InterPro" id="IPR014284">
    <property type="entry name" value="RNA_pol_sigma-70_dom"/>
</dbReference>
<dbReference type="InterPro" id="IPR036388">
    <property type="entry name" value="WH-like_DNA-bd_sf"/>
</dbReference>
<dbReference type="InterPro" id="IPR013324">
    <property type="entry name" value="RNA_pol_sigma_r3/r4-like"/>
</dbReference>
<dbReference type="InterPro" id="IPR039425">
    <property type="entry name" value="RNA_pol_sigma-70-like"/>
</dbReference>
<comment type="similarity">
    <text evidence="1">Belongs to the sigma-70 factor family. ECF subfamily.</text>
</comment>
<keyword evidence="2" id="KW-0805">Transcription regulation</keyword>
<feature type="domain" description="RNA polymerase sigma-70 region 2" evidence="5">
    <location>
        <begin position="15"/>
        <end position="82"/>
    </location>
</feature>
<dbReference type="Proteomes" id="UP001235343">
    <property type="component" value="Unassembled WGS sequence"/>
</dbReference>
<dbReference type="Pfam" id="PF04542">
    <property type="entry name" value="Sigma70_r2"/>
    <property type="match status" value="1"/>
</dbReference>
<dbReference type="InterPro" id="IPR013249">
    <property type="entry name" value="RNA_pol_sigma70_r4_t2"/>
</dbReference>
<sequence>MRKIITGNDQALRILIERYKHHVFKITYSVVHDQQEAEDLAQDTFIKMVDALPSYQFQGFKTWLSRIALHKAIDFKRKKARRREELTIAEHEFHLSIGESSEDVLLKKEKVDLIRQSVQQMPEKLQLTVKCFYLEGLSYTQIAERLEIEEKTVEMRLYRARKWLKSKWKEEDM</sequence>
<dbReference type="InterPro" id="IPR007627">
    <property type="entry name" value="RNA_pol_sigma70_r2"/>
</dbReference>
<protein>
    <submittedName>
        <fullName evidence="7">Sigma-70 family RNA polymerase sigma factor</fullName>
    </submittedName>
</protein>
<accession>A0ABT7LCF9</accession>
<organism evidence="7 8">
    <name type="scientific">Aquibacillus rhizosphaerae</name>
    <dbReference type="NCBI Taxonomy" id="3051431"/>
    <lineage>
        <taxon>Bacteria</taxon>
        <taxon>Bacillati</taxon>
        <taxon>Bacillota</taxon>
        <taxon>Bacilli</taxon>
        <taxon>Bacillales</taxon>
        <taxon>Bacillaceae</taxon>
        <taxon>Aquibacillus</taxon>
    </lineage>
</organism>
<dbReference type="Gene3D" id="1.10.10.10">
    <property type="entry name" value="Winged helix-like DNA-binding domain superfamily/Winged helix DNA-binding domain"/>
    <property type="match status" value="1"/>
</dbReference>
<keyword evidence="8" id="KW-1185">Reference proteome</keyword>
<dbReference type="PANTHER" id="PTHR43133:SF60">
    <property type="entry name" value="RNA POLYMERASE SIGMA FACTOR SIGV"/>
    <property type="match status" value="1"/>
</dbReference>
<dbReference type="PANTHER" id="PTHR43133">
    <property type="entry name" value="RNA POLYMERASE ECF-TYPE SIGMA FACTO"/>
    <property type="match status" value="1"/>
</dbReference>
<dbReference type="Gene3D" id="1.10.1740.10">
    <property type="match status" value="1"/>
</dbReference>
<feature type="domain" description="RNA polymerase sigma factor 70 region 4 type 2" evidence="6">
    <location>
        <begin position="113"/>
        <end position="164"/>
    </location>
</feature>
<dbReference type="Pfam" id="PF08281">
    <property type="entry name" value="Sigma70_r4_2"/>
    <property type="match status" value="1"/>
</dbReference>
<evidence type="ECO:0000259" key="5">
    <source>
        <dbReference type="Pfam" id="PF04542"/>
    </source>
</evidence>
<evidence type="ECO:0000256" key="3">
    <source>
        <dbReference type="ARBA" id="ARBA00023082"/>
    </source>
</evidence>
<name>A0ABT7LCF9_9BACI</name>
<dbReference type="CDD" id="cd06171">
    <property type="entry name" value="Sigma70_r4"/>
    <property type="match status" value="1"/>
</dbReference>
<gene>
    <name evidence="7" type="ORF">QQS35_17695</name>
</gene>